<protein>
    <submittedName>
        <fullName evidence="1">Uncharacterized protein</fullName>
    </submittedName>
</protein>
<dbReference type="RefSeq" id="XP_031051894.1">
    <property type="nucleotide sequence ID" value="XM_031218392.1"/>
</dbReference>
<proteinExistence type="predicted"/>
<sequence>MERITRIIQRDKEYIWPYRSCLCQCRHWPTSRLLVYAA</sequence>
<dbReference type="VEuPathDB" id="FungiDB:FOIG_16912"/>
<dbReference type="GeneID" id="42042087"/>
<evidence type="ECO:0000313" key="1">
    <source>
        <dbReference type="EMBL" id="EXL89804.1"/>
    </source>
</evidence>
<reference evidence="1" key="1">
    <citation type="submission" date="2011-11" db="EMBL/GenBank/DDBJ databases">
        <title>The Genome Sequence of Fusarium oxysporum II5.</title>
        <authorList>
            <consortium name="The Broad Institute Genome Sequencing Platform"/>
            <person name="Ma L.-J."/>
            <person name="Gale L.R."/>
            <person name="Schwartz D.C."/>
            <person name="Zhou S."/>
            <person name="Corby-Kistler H."/>
            <person name="Young S.K."/>
            <person name="Zeng Q."/>
            <person name="Gargeya S."/>
            <person name="Fitzgerald M."/>
            <person name="Haas B."/>
            <person name="Abouelleil A."/>
            <person name="Alvarado L."/>
            <person name="Arachchi H.M."/>
            <person name="Berlin A."/>
            <person name="Brown A."/>
            <person name="Chapman S.B."/>
            <person name="Chen Z."/>
            <person name="Dunbar C."/>
            <person name="Freedman E."/>
            <person name="Gearin G."/>
            <person name="Goldberg J."/>
            <person name="Griggs A."/>
            <person name="Gujja S."/>
            <person name="Heiman D."/>
            <person name="Howarth C."/>
            <person name="Larson L."/>
            <person name="Lui A."/>
            <person name="MacDonald P.J.P."/>
            <person name="Montmayeur A."/>
            <person name="Murphy C."/>
            <person name="Neiman D."/>
            <person name="Pearson M."/>
            <person name="Priest M."/>
            <person name="Roberts A."/>
            <person name="Saif S."/>
            <person name="Shea T."/>
            <person name="Shenoy N."/>
            <person name="Sisk P."/>
            <person name="Stolte C."/>
            <person name="Sykes S."/>
            <person name="Wortman J."/>
            <person name="Nusbaum C."/>
            <person name="Birren B."/>
        </authorList>
    </citation>
    <scope>NUCLEOTIDE SEQUENCE [LARGE SCALE GENOMIC DNA]</scope>
    <source>
        <strain evidence="1">54006</strain>
    </source>
</reference>
<dbReference type="HOGENOM" id="CLU_3335627_0_0_1"/>
<organism evidence="1">
    <name type="scientific">Fusarium odoratissimum (strain NRRL 54006)</name>
    <dbReference type="NCBI Taxonomy" id="1089451"/>
    <lineage>
        <taxon>Eukaryota</taxon>
        <taxon>Fungi</taxon>
        <taxon>Dikarya</taxon>
        <taxon>Ascomycota</taxon>
        <taxon>Pezizomycotina</taxon>
        <taxon>Sordariomycetes</taxon>
        <taxon>Hypocreomycetidae</taxon>
        <taxon>Hypocreales</taxon>
        <taxon>Nectriaceae</taxon>
        <taxon>Fusarium</taxon>
        <taxon>Fusarium oxysporum species complex</taxon>
        <taxon>Fusarium oxysporum f. sp. cubense (strain race 4)</taxon>
    </lineage>
</organism>
<dbReference type="Proteomes" id="UP000030685">
    <property type="component" value="Unassembled WGS sequence"/>
</dbReference>
<dbReference type="EMBL" id="KK036349">
    <property type="protein sequence ID" value="EXL89804.1"/>
    <property type="molecule type" value="Genomic_DNA"/>
</dbReference>
<accession>X0JY85</accession>
<dbReference type="AlphaFoldDB" id="X0JY85"/>
<gene>
    <name evidence="1" type="ORF">FOIG_16912</name>
</gene>
<reference evidence="1" key="2">
    <citation type="submission" date="2014-03" db="EMBL/GenBank/DDBJ databases">
        <title>The Genome Annotation of Fusarium oxysporum II5.</title>
        <authorList>
            <consortium name="The Broad Institute Genomics Platform"/>
            <person name="Ma L.-J."/>
            <person name="Corby-Kistler H."/>
            <person name="Broz K."/>
            <person name="Gale L.R."/>
            <person name="Jonkers W."/>
            <person name="O'Donnell K."/>
            <person name="Ploetz R."/>
            <person name="Steinberg C."/>
            <person name="Schwartz D.C."/>
            <person name="VanEtten H."/>
            <person name="Zhou S."/>
            <person name="Young S.K."/>
            <person name="Zeng Q."/>
            <person name="Gargeya S."/>
            <person name="Fitzgerald M."/>
            <person name="Abouelleil A."/>
            <person name="Alvarado L."/>
            <person name="Chapman S.B."/>
            <person name="Gainer-Dewar J."/>
            <person name="Goldberg J."/>
            <person name="Griggs A."/>
            <person name="Gujja S."/>
            <person name="Hansen M."/>
            <person name="Howarth C."/>
            <person name="Imamovic A."/>
            <person name="Ireland A."/>
            <person name="Larimer J."/>
            <person name="McCowan C."/>
            <person name="Murphy C."/>
            <person name="Pearson M."/>
            <person name="Poon T.W."/>
            <person name="Priest M."/>
            <person name="Roberts A."/>
            <person name="Saif S."/>
            <person name="Shea T."/>
            <person name="Sykes S."/>
            <person name="Wortman J."/>
            <person name="Nusbaum C."/>
            <person name="Birren B."/>
        </authorList>
    </citation>
    <scope>NUCLEOTIDE SEQUENCE</scope>
    <source>
        <strain evidence="1">54006</strain>
    </source>
</reference>
<name>X0JY85_FUSO5</name>